<dbReference type="Proteomes" id="UP000589521">
    <property type="component" value="Unassembled WGS sequence"/>
</dbReference>
<proteinExistence type="predicted"/>
<keyword evidence="1" id="KW-0812">Transmembrane</keyword>
<evidence type="ECO:0000313" key="2">
    <source>
        <dbReference type="EMBL" id="NYS95804.1"/>
    </source>
</evidence>
<name>A0A7Z0M4P7_9STRE</name>
<keyword evidence="1" id="KW-1133">Transmembrane helix</keyword>
<sequence>MKKVVVFIGITLFLFRIFENYLHLQSPLGFALNTFGLVCFLSLLGAMIRKGNESEK</sequence>
<protein>
    <submittedName>
        <fullName evidence="2">Uncharacterized protein</fullName>
    </submittedName>
</protein>
<accession>A0A7Z0M4P7</accession>
<evidence type="ECO:0000256" key="1">
    <source>
        <dbReference type="SAM" id="Phobius"/>
    </source>
</evidence>
<dbReference type="AlphaFoldDB" id="A0A7Z0M4P7"/>
<evidence type="ECO:0000313" key="3">
    <source>
        <dbReference type="Proteomes" id="UP000589521"/>
    </source>
</evidence>
<comment type="caution">
    <text evidence="2">The sequence shown here is derived from an EMBL/GenBank/DDBJ whole genome shotgun (WGS) entry which is preliminary data.</text>
</comment>
<organism evidence="2 3">
    <name type="scientific">Streptococcus danieliae</name>
    <dbReference type="NCBI Taxonomy" id="747656"/>
    <lineage>
        <taxon>Bacteria</taxon>
        <taxon>Bacillati</taxon>
        <taxon>Bacillota</taxon>
        <taxon>Bacilli</taxon>
        <taxon>Lactobacillales</taxon>
        <taxon>Streptococcaceae</taxon>
        <taxon>Streptococcus</taxon>
    </lineage>
</organism>
<reference evidence="2 3" key="1">
    <citation type="submission" date="2020-07" db="EMBL/GenBank/DDBJ databases">
        <title>MOT database genomes.</title>
        <authorList>
            <person name="Joseph S."/>
            <person name="Aduse-Opoku J."/>
            <person name="Hashim A."/>
            <person name="Wade W."/>
            <person name="Curtis M."/>
        </authorList>
    </citation>
    <scope>NUCLEOTIDE SEQUENCE [LARGE SCALE GENOMIC DNA]</scope>
    <source>
        <strain evidence="2 3">STR</strain>
    </source>
</reference>
<dbReference type="EMBL" id="JACBXX010000045">
    <property type="protein sequence ID" value="NYS95804.1"/>
    <property type="molecule type" value="Genomic_DNA"/>
</dbReference>
<gene>
    <name evidence="2" type="ORF">HZY94_01080</name>
</gene>
<keyword evidence="1" id="KW-0472">Membrane</keyword>
<feature type="transmembrane region" description="Helical" evidence="1">
    <location>
        <begin position="30"/>
        <end position="48"/>
    </location>
</feature>